<keyword evidence="2 5" id="KW-1015">Disulfide bond</keyword>
<dbReference type="WBParaSite" id="PTRK_0000982400.1">
    <property type="protein sequence ID" value="PTRK_0000982400.1"/>
    <property type="gene ID" value="PTRK_0000982400"/>
</dbReference>
<organism evidence="7 8">
    <name type="scientific">Parastrongyloides trichosuri</name>
    <name type="common">Possum-specific nematode worm</name>
    <dbReference type="NCBI Taxonomy" id="131310"/>
    <lineage>
        <taxon>Eukaryota</taxon>
        <taxon>Metazoa</taxon>
        <taxon>Ecdysozoa</taxon>
        <taxon>Nematoda</taxon>
        <taxon>Chromadorea</taxon>
        <taxon>Rhabditida</taxon>
        <taxon>Tylenchina</taxon>
        <taxon>Panagrolaimomorpha</taxon>
        <taxon>Strongyloidoidea</taxon>
        <taxon>Strongyloididae</taxon>
        <taxon>Parastrongyloides</taxon>
    </lineage>
</organism>
<evidence type="ECO:0000256" key="2">
    <source>
        <dbReference type="ARBA" id="ARBA00023157"/>
    </source>
</evidence>
<dbReference type="GO" id="GO:0005975">
    <property type="term" value="P:carbohydrate metabolic process"/>
    <property type="evidence" value="ECO:0007669"/>
    <property type="project" value="UniProtKB-UniRule"/>
</dbReference>
<sequence length="405" mass="47780">MKIIIVIISITFVIFSSSFQFIPSKIYWNIPSNICLQKGINISLENYGIISNNEQMFHGDKIVTLYEKDVGLYPYLIKINNSFNEFVNGGIPQNVDINKHLKKLQENINLIIPNKSFDGLAIIDIEKWRPYYEANWLSKDIYRVESKNLIIQRNQNDTKINLFKLAEEEFDNAAYNFLTKTLKKCKLLRPFAKWGFYGLPICDMNGDKRKGLFCYHTINDRMLDFLKYTDALFPTAYIYGGHSYKTQKRYITKVLEETKRLNKLLKNYGYEEKDIYVFHKIETYNINLKTSHFYDPYQLCISQEESIKNKCNGIIIWSTSNNISSRCHSYKKYMELELGPHIRKFDEAYKLCENNPEDVFCHKNKNNNSICNELLTLKNIKKWCYTEFYGKECFSLKVNSTSFVP</sequence>
<protein>
    <recommendedName>
        <fullName evidence="6">Hyaluronidase</fullName>
        <ecNumber evidence="6">3.2.1.35</ecNumber>
    </recommendedName>
</protein>
<dbReference type="PANTHER" id="PTHR11769">
    <property type="entry name" value="HYALURONIDASE"/>
    <property type="match status" value="1"/>
</dbReference>
<evidence type="ECO:0000256" key="5">
    <source>
        <dbReference type="PIRSR" id="PIRSR038193-3"/>
    </source>
</evidence>
<accession>A0A0N4ZMQ7</accession>
<dbReference type="SUPFAM" id="SSF51445">
    <property type="entry name" value="(Trans)glycosidases"/>
    <property type="match status" value="1"/>
</dbReference>
<dbReference type="PANTHER" id="PTHR11769:SF35">
    <property type="entry name" value="HYALURONIDASE"/>
    <property type="match status" value="1"/>
</dbReference>
<feature type="disulfide bond" evidence="5">
    <location>
        <begin position="202"/>
        <end position="214"/>
    </location>
</feature>
<dbReference type="Pfam" id="PF01630">
    <property type="entry name" value="Glyco_hydro_56"/>
    <property type="match status" value="1"/>
</dbReference>
<dbReference type="Gene3D" id="3.20.20.70">
    <property type="entry name" value="Aldolase class I"/>
    <property type="match status" value="1"/>
</dbReference>
<evidence type="ECO:0000256" key="3">
    <source>
        <dbReference type="PIRNR" id="PIRNR038193"/>
    </source>
</evidence>
<dbReference type="InterPro" id="IPR013785">
    <property type="entry name" value="Aldolase_TIM"/>
</dbReference>
<evidence type="ECO:0000313" key="8">
    <source>
        <dbReference type="WBParaSite" id="PTRK_0000982400.1"/>
    </source>
</evidence>
<dbReference type="PIRSF" id="PIRSF038193">
    <property type="entry name" value="Hyaluronidase"/>
    <property type="match status" value="1"/>
</dbReference>
<evidence type="ECO:0000313" key="7">
    <source>
        <dbReference type="Proteomes" id="UP000038045"/>
    </source>
</evidence>
<reference evidence="8" key="1">
    <citation type="submission" date="2017-02" db="UniProtKB">
        <authorList>
            <consortium name="WormBaseParasite"/>
        </authorList>
    </citation>
    <scope>IDENTIFICATION</scope>
</reference>
<keyword evidence="6" id="KW-0326">Glycosidase</keyword>
<name>A0A0N4ZMQ7_PARTI</name>
<dbReference type="STRING" id="131310.A0A0N4ZMQ7"/>
<evidence type="ECO:0000256" key="6">
    <source>
        <dbReference type="RuleBase" id="RU610713"/>
    </source>
</evidence>
<feature type="disulfide bond" evidence="5">
    <location>
        <begin position="35"/>
        <end position="327"/>
    </location>
</feature>
<dbReference type="AlphaFoldDB" id="A0A0N4ZMQ7"/>
<keyword evidence="6" id="KW-0378">Hydrolase</keyword>
<comment type="catalytic activity">
    <reaction evidence="6">
        <text>Random hydrolysis of (1-&gt;4)-linkages between N-acetyl-beta-D-glucosamine and D-glucuronate residues in hyaluronate.</text>
        <dbReference type="EC" id="3.2.1.35"/>
    </reaction>
</comment>
<dbReference type="InterPro" id="IPR018155">
    <property type="entry name" value="Hyaluronidase"/>
</dbReference>
<dbReference type="EC" id="3.2.1.35" evidence="6"/>
<evidence type="ECO:0000256" key="4">
    <source>
        <dbReference type="PIRSR" id="PIRSR038193-1"/>
    </source>
</evidence>
<dbReference type="PRINTS" id="PR00846">
    <property type="entry name" value="GLHYDRLASE56"/>
</dbReference>
<dbReference type="Proteomes" id="UP000038045">
    <property type="component" value="Unplaced"/>
</dbReference>
<proteinExistence type="inferred from homology"/>
<keyword evidence="7" id="KW-1185">Reference proteome</keyword>
<dbReference type="InterPro" id="IPR017853">
    <property type="entry name" value="GH"/>
</dbReference>
<feature type="active site" description="Proton donor" evidence="4">
    <location>
        <position position="126"/>
    </location>
</feature>
<dbReference type="GO" id="GO:0030214">
    <property type="term" value="P:hyaluronan catabolic process"/>
    <property type="evidence" value="ECO:0007669"/>
    <property type="project" value="TreeGrafter"/>
</dbReference>
<comment type="similarity">
    <text evidence="1 3 6">Belongs to the glycosyl hydrolase 56 family.</text>
</comment>
<dbReference type="GO" id="GO:0004415">
    <property type="term" value="F:hyalurononglucosaminidase activity"/>
    <property type="evidence" value="ECO:0007669"/>
    <property type="project" value="UniProtKB-UniRule"/>
</dbReference>
<evidence type="ECO:0000256" key="1">
    <source>
        <dbReference type="ARBA" id="ARBA00008871"/>
    </source>
</evidence>